<evidence type="ECO:0000256" key="1">
    <source>
        <dbReference type="ARBA" id="ARBA00004752"/>
    </source>
</evidence>
<feature type="active site" description="Proton donor/acceptor" evidence="7">
    <location>
        <position position="415"/>
    </location>
</feature>
<comment type="caution">
    <text evidence="9">The sequence shown here is derived from an EMBL/GenBank/DDBJ whole genome shotgun (WGS) entry which is preliminary data.</text>
</comment>
<accession>A0ABV6IYP1</accession>
<dbReference type="InterPro" id="IPR002477">
    <property type="entry name" value="Peptidoglycan-bd-like"/>
</dbReference>
<evidence type="ECO:0000313" key="9">
    <source>
        <dbReference type="EMBL" id="MFC0388741.1"/>
    </source>
</evidence>
<comment type="similarity">
    <text evidence="2">Belongs to the YkuD family.</text>
</comment>
<dbReference type="Proteomes" id="UP001589789">
    <property type="component" value="Unassembled WGS sequence"/>
</dbReference>
<dbReference type="CDD" id="cd16913">
    <property type="entry name" value="YkuD_like"/>
    <property type="match status" value="1"/>
</dbReference>
<reference evidence="9 10" key="1">
    <citation type="submission" date="2024-09" db="EMBL/GenBank/DDBJ databases">
        <authorList>
            <person name="Sun Q."/>
            <person name="Mori K."/>
        </authorList>
    </citation>
    <scope>NUCLEOTIDE SEQUENCE [LARGE SCALE GENOMIC DNA]</scope>
    <source>
        <strain evidence="9 10">CCM 7468</strain>
    </source>
</reference>
<evidence type="ECO:0000259" key="8">
    <source>
        <dbReference type="PROSITE" id="PS52029"/>
    </source>
</evidence>
<dbReference type="Gene3D" id="2.40.440.10">
    <property type="entry name" value="L,D-transpeptidase catalytic domain-like"/>
    <property type="match status" value="1"/>
</dbReference>
<keyword evidence="4 7" id="KW-0133">Cell shape</keyword>
<dbReference type="SUPFAM" id="SSF47090">
    <property type="entry name" value="PGBD-like"/>
    <property type="match status" value="1"/>
</dbReference>
<feature type="domain" description="L,D-TPase catalytic" evidence="8">
    <location>
        <begin position="280"/>
        <end position="461"/>
    </location>
</feature>
<dbReference type="Pfam" id="PF01471">
    <property type="entry name" value="PG_binding_1"/>
    <property type="match status" value="1"/>
</dbReference>
<dbReference type="InterPro" id="IPR005490">
    <property type="entry name" value="LD_TPept_cat_dom"/>
</dbReference>
<dbReference type="Gene3D" id="1.10.101.10">
    <property type="entry name" value="PGBD-like superfamily/PGBD"/>
    <property type="match status" value="1"/>
</dbReference>
<dbReference type="InterPro" id="IPR052905">
    <property type="entry name" value="LD-transpeptidase_YkuD-like"/>
</dbReference>
<dbReference type="PANTHER" id="PTHR41533">
    <property type="entry name" value="L,D-TRANSPEPTIDASE HI_1667-RELATED"/>
    <property type="match status" value="1"/>
</dbReference>
<dbReference type="EMBL" id="JBHLVZ010000084">
    <property type="protein sequence ID" value="MFC0388741.1"/>
    <property type="molecule type" value="Genomic_DNA"/>
</dbReference>
<keyword evidence="10" id="KW-1185">Reference proteome</keyword>
<protein>
    <submittedName>
        <fullName evidence="9">Murein L,D-transpeptidase</fullName>
    </submittedName>
</protein>
<evidence type="ECO:0000256" key="7">
    <source>
        <dbReference type="PROSITE-ProRule" id="PRU01373"/>
    </source>
</evidence>
<dbReference type="InterPro" id="IPR038063">
    <property type="entry name" value="Transpep_catalytic_dom"/>
</dbReference>
<dbReference type="InterPro" id="IPR036366">
    <property type="entry name" value="PGBDSf"/>
</dbReference>
<gene>
    <name evidence="9" type="ORF">ACFFIC_24820</name>
</gene>
<evidence type="ECO:0000256" key="3">
    <source>
        <dbReference type="ARBA" id="ARBA00022679"/>
    </source>
</evidence>
<evidence type="ECO:0000313" key="10">
    <source>
        <dbReference type="Proteomes" id="UP001589789"/>
    </source>
</evidence>
<sequence length="524" mass="56339">MRRRDALSGLMAGLLPAIGRAETPTGSPVGLPFSGVAESAEAPPVQPAGPGPQGWDSVFRLAARLRRLGQEGLDPVAYGIPPDSLGASDPAAFHSGVYHAANAAMGDLVLGRLRQPGWRGDILRDPVGADFPRWQAELVGAAEPARVIERAADLLEGAAVLRAELARASGVVSAGGWQPIPPGAPTLDPGMVDVVRIPVLRARLRAEDPVLAAARDGGATYDAALEAAVRRWQAASGLEADGRVGAISQGLLNRPATARVAQLRTALDMRRNAARPGDERRIEVNIPDFLLSVQEGERVLLKMNVIVGKPARATPPMRARLTTVQFNPTWGVPERNAREDLLPRFRRDPAGMTAKGFRLYSVVGGERVQVDPASVDWSAVRADRFPYLIRQDAGDGNALGRIKFIMPNSDDIYLHDTPDRSLFNRPDRAFSSGCIRLAQPDALLNVVLEGTGWDAARVQRVYDSKQTQGVSLRRSLPVRLHYSTVTLEAGRARVRPDIYGLDAAYAREMDRVGTRVASAGGVVR</sequence>
<dbReference type="PROSITE" id="PS52029">
    <property type="entry name" value="LD_TPASE"/>
    <property type="match status" value="1"/>
</dbReference>
<evidence type="ECO:0000256" key="4">
    <source>
        <dbReference type="ARBA" id="ARBA00022960"/>
    </source>
</evidence>
<comment type="pathway">
    <text evidence="1 7">Cell wall biogenesis; peptidoglycan biosynthesis.</text>
</comment>
<dbReference type="InterPro" id="IPR036365">
    <property type="entry name" value="PGBD-like_sf"/>
</dbReference>
<keyword evidence="5 7" id="KW-0573">Peptidoglycan synthesis</keyword>
<name>A0ABV6IYP1_9PROT</name>
<organism evidence="9 10">
    <name type="scientific">Muricoccus vinaceus</name>
    <dbReference type="NCBI Taxonomy" id="424704"/>
    <lineage>
        <taxon>Bacteria</taxon>
        <taxon>Pseudomonadati</taxon>
        <taxon>Pseudomonadota</taxon>
        <taxon>Alphaproteobacteria</taxon>
        <taxon>Acetobacterales</taxon>
        <taxon>Roseomonadaceae</taxon>
        <taxon>Muricoccus</taxon>
    </lineage>
</organism>
<evidence type="ECO:0000256" key="2">
    <source>
        <dbReference type="ARBA" id="ARBA00005992"/>
    </source>
</evidence>
<dbReference type="RefSeq" id="WP_377055426.1">
    <property type="nucleotide sequence ID" value="NZ_JBHLVZ010000084.1"/>
</dbReference>
<feature type="active site" description="Nucleophile" evidence="7">
    <location>
        <position position="434"/>
    </location>
</feature>
<dbReference type="Pfam" id="PF03734">
    <property type="entry name" value="YkuD"/>
    <property type="match status" value="1"/>
</dbReference>
<keyword evidence="3" id="KW-0808">Transferase</keyword>
<evidence type="ECO:0000256" key="6">
    <source>
        <dbReference type="ARBA" id="ARBA00023316"/>
    </source>
</evidence>
<evidence type="ECO:0000256" key="5">
    <source>
        <dbReference type="ARBA" id="ARBA00022984"/>
    </source>
</evidence>
<proteinExistence type="inferred from homology"/>
<dbReference type="PANTHER" id="PTHR41533:SF1">
    <property type="entry name" value="L,D-TRANSPEPTIDASE YCBB-RELATED"/>
    <property type="match status" value="1"/>
</dbReference>
<dbReference type="SUPFAM" id="SSF141523">
    <property type="entry name" value="L,D-transpeptidase catalytic domain-like"/>
    <property type="match status" value="1"/>
</dbReference>
<keyword evidence="6 7" id="KW-0961">Cell wall biogenesis/degradation</keyword>